<reference evidence="3 4" key="1">
    <citation type="submission" date="2020-11" db="EMBL/GenBank/DDBJ databases">
        <title>Arthrobacter antarcticus sp. nov., isolated from Antarctic Soil.</title>
        <authorList>
            <person name="Li J."/>
        </authorList>
    </citation>
    <scope>NUCLEOTIDE SEQUENCE [LARGE SCALE GENOMIC DNA]</scope>
    <source>
        <strain evidence="3 4">Z1-20</strain>
    </source>
</reference>
<dbReference type="InterPro" id="IPR036691">
    <property type="entry name" value="Endo/exonu/phosph_ase_sf"/>
</dbReference>
<evidence type="ECO:0000313" key="4">
    <source>
        <dbReference type="Proteomes" id="UP000655366"/>
    </source>
</evidence>
<name>A0A931CHS5_9MICC</name>
<accession>A0A931CHS5</accession>
<evidence type="ECO:0000313" key="3">
    <source>
        <dbReference type="EMBL" id="MBG0738832.1"/>
    </source>
</evidence>
<evidence type="ECO:0000259" key="2">
    <source>
        <dbReference type="Pfam" id="PF03372"/>
    </source>
</evidence>
<feature type="chain" id="PRO_5037242697" description="Endonuclease/exonuclease/phosphatase domain-containing protein" evidence="1">
    <location>
        <begin position="30"/>
        <end position="496"/>
    </location>
</feature>
<dbReference type="InterPro" id="IPR005135">
    <property type="entry name" value="Endo/exonuclease/phosphatase"/>
</dbReference>
<dbReference type="Gene3D" id="3.60.10.10">
    <property type="entry name" value="Endonuclease/exonuclease/phosphatase"/>
    <property type="match status" value="1"/>
</dbReference>
<sequence length="496" mass="54571">MITRTSLITTLSAAVLAGSFLLPAGMADAAPAVHPGLSASLASVMPASQTQYLKYSWSPSIYSRTPTSKGDQWKVLSWDDYVSAGYPKPSPAGFIPGTTVYQFPGDSTIFVSQDGLEHALSYPEWKDMGFPSPGTPAKTQYVKYPWGTAIYSRTVSKGTVQWKHLSPADYAKAGRPVPVTIVSLIPDTAVNKYNSDPTLWAEQDGIKHALSFAEWGSLGSPAPTVRTSVEVASFNVDSAWRQKTDPSIPAWDQRVQGVARIINTAKPDVIGIQEAPTITIDTRTYTQADDIRRQTSYEMYQAPDGATMPIPILYRGGLFDRLDAGYKVFENQPYPNYGRAMTWVKLRSKATGDVFFVFNTHLMVGGDKQSVRDNEARMLAAEIRKVNPSGLPDFVTGDFNASASKTAPQTRELGVLGFTDTYSAAADKMHPEMKTHNGYTPPQVGSSRIDQVYAGGRTSDDMRVDYWENWMAYGNQIIWGQQPSDHDMIYTRASFK</sequence>
<dbReference type="RefSeq" id="WP_196395764.1">
    <property type="nucleotide sequence ID" value="NZ_JADNYM010000005.1"/>
</dbReference>
<dbReference type="Proteomes" id="UP000655366">
    <property type="component" value="Unassembled WGS sequence"/>
</dbReference>
<dbReference type="Pfam" id="PF03372">
    <property type="entry name" value="Exo_endo_phos"/>
    <property type="match status" value="1"/>
</dbReference>
<proteinExistence type="predicted"/>
<dbReference type="SUPFAM" id="SSF56219">
    <property type="entry name" value="DNase I-like"/>
    <property type="match status" value="1"/>
</dbReference>
<organism evidence="3 4">
    <name type="scientific">Arthrobacter terrae</name>
    <dbReference type="NCBI Taxonomy" id="2935737"/>
    <lineage>
        <taxon>Bacteria</taxon>
        <taxon>Bacillati</taxon>
        <taxon>Actinomycetota</taxon>
        <taxon>Actinomycetes</taxon>
        <taxon>Micrococcales</taxon>
        <taxon>Micrococcaceae</taxon>
        <taxon>Arthrobacter</taxon>
    </lineage>
</organism>
<evidence type="ECO:0000256" key="1">
    <source>
        <dbReference type="SAM" id="SignalP"/>
    </source>
</evidence>
<dbReference type="EMBL" id="JADNYM010000005">
    <property type="protein sequence ID" value="MBG0738832.1"/>
    <property type="molecule type" value="Genomic_DNA"/>
</dbReference>
<keyword evidence="1" id="KW-0732">Signal</keyword>
<dbReference type="GO" id="GO:0003824">
    <property type="term" value="F:catalytic activity"/>
    <property type="evidence" value="ECO:0007669"/>
    <property type="project" value="InterPro"/>
</dbReference>
<comment type="caution">
    <text evidence="3">The sequence shown here is derived from an EMBL/GenBank/DDBJ whole genome shotgun (WGS) entry which is preliminary data.</text>
</comment>
<protein>
    <recommendedName>
        <fullName evidence="2">Endonuclease/exonuclease/phosphatase domain-containing protein</fullName>
    </recommendedName>
</protein>
<keyword evidence="4" id="KW-1185">Reference proteome</keyword>
<feature type="signal peptide" evidence="1">
    <location>
        <begin position="1"/>
        <end position="29"/>
    </location>
</feature>
<feature type="domain" description="Endonuclease/exonuclease/phosphatase" evidence="2">
    <location>
        <begin position="232"/>
        <end position="486"/>
    </location>
</feature>
<dbReference type="AlphaFoldDB" id="A0A931CHS5"/>
<gene>
    <name evidence="3" type="ORF">IV500_05280</name>
</gene>